<evidence type="ECO:0000313" key="3">
    <source>
        <dbReference type="Proteomes" id="UP001610728"/>
    </source>
</evidence>
<feature type="signal peptide" evidence="1">
    <location>
        <begin position="1"/>
        <end position="22"/>
    </location>
</feature>
<feature type="chain" id="PRO_5045477996" evidence="1">
    <location>
        <begin position="23"/>
        <end position="200"/>
    </location>
</feature>
<proteinExistence type="predicted"/>
<gene>
    <name evidence="2" type="ORF">HOO65_070621</name>
</gene>
<dbReference type="EMBL" id="JABSNW010000007">
    <property type="protein sequence ID" value="KAL2886159.1"/>
    <property type="molecule type" value="Genomic_DNA"/>
</dbReference>
<dbReference type="RefSeq" id="XP_070857339.1">
    <property type="nucleotide sequence ID" value="XM_071001385.1"/>
</dbReference>
<accession>A0ABR4MD13</accession>
<evidence type="ECO:0000313" key="2">
    <source>
        <dbReference type="EMBL" id="KAL2886159.1"/>
    </source>
</evidence>
<organism evidence="2 3">
    <name type="scientific">Ceratocystis lukuohia</name>
    <dbReference type="NCBI Taxonomy" id="2019550"/>
    <lineage>
        <taxon>Eukaryota</taxon>
        <taxon>Fungi</taxon>
        <taxon>Dikarya</taxon>
        <taxon>Ascomycota</taxon>
        <taxon>Pezizomycotina</taxon>
        <taxon>Sordariomycetes</taxon>
        <taxon>Hypocreomycetidae</taxon>
        <taxon>Microascales</taxon>
        <taxon>Ceratocystidaceae</taxon>
        <taxon>Ceratocystis</taxon>
    </lineage>
</organism>
<dbReference type="GeneID" id="98120726"/>
<comment type="caution">
    <text evidence="2">The sequence shown here is derived from an EMBL/GenBank/DDBJ whole genome shotgun (WGS) entry which is preliminary data.</text>
</comment>
<dbReference type="Proteomes" id="UP001610728">
    <property type="component" value="Unassembled WGS sequence"/>
</dbReference>
<evidence type="ECO:0000256" key="1">
    <source>
        <dbReference type="SAM" id="SignalP"/>
    </source>
</evidence>
<reference evidence="2 3" key="1">
    <citation type="submission" date="2020-05" db="EMBL/GenBank/DDBJ databases">
        <title>Ceratocystis lukuohia genome.</title>
        <authorList>
            <person name="Harrington T.C."/>
            <person name="Kim K."/>
            <person name="Mayers C.G."/>
        </authorList>
    </citation>
    <scope>NUCLEOTIDE SEQUENCE [LARGE SCALE GENOMIC DNA]</scope>
    <source>
        <strain evidence="2 3">C4212</strain>
    </source>
</reference>
<name>A0ABR4MD13_9PEZI</name>
<keyword evidence="1" id="KW-0732">Signal</keyword>
<sequence length="200" mass="22929">MWCSKSIQSLFMAAFLSTQVFAGDEKVPRPSDLGLHIPKQGEYGWKEVETTEGFFTKVYVCEEPGFIEVASIENPKNNFKSYQALMSIWEHESRLTVASLAKIMYDNAVGTDQVIINEALRMLGYDPLGTKVIYGIEISRDSPDHAEIWNLLSRTSFAKDATQICTEFQDMSNRYIQSYKIGRYYDTQKWMHITFATNSE</sequence>
<keyword evidence="3" id="KW-1185">Reference proteome</keyword>
<protein>
    <submittedName>
        <fullName evidence="2">Uncharacterized protein</fullName>
    </submittedName>
</protein>